<dbReference type="AlphaFoldDB" id="A0A543CQH8"/>
<dbReference type="InterPro" id="IPR006674">
    <property type="entry name" value="HD_domain"/>
</dbReference>
<comment type="caution">
    <text evidence="2">The sequence shown here is derived from an EMBL/GenBank/DDBJ whole genome shotgun (WGS) entry which is preliminary data.</text>
</comment>
<dbReference type="RefSeq" id="WP_246122009.1">
    <property type="nucleotide sequence ID" value="NZ_VFOZ01000001.1"/>
</dbReference>
<evidence type="ECO:0000313" key="2">
    <source>
        <dbReference type="EMBL" id="TQL99362.1"/>
    </source>
</evidence>
<evidence type="ECO:0000259" key="1">
    <source>
        <dbReference type="Pfam" id="PF01966"/>
    </source>
</evidence>
<sequence>MALDRALTESGTPTLRALPDQVELLLRRLDVPPRLAAHLRAVHDVAYRLVDLLGRRYPGVRIDREAVIYGAATHDIGKSVRTGELSGPGSAHEEIGYRLLLDHGVTERLARFARTHAEWAGADIAFEDLLVSLADKVWKGKRVPELEQLIVDHLAAASRQEPWEVFMTLDDIVGELAEDADQRLAFQSRHPVTP</sequence>
<protein>
    <submittedName>
        <fullName evidence="2">HD domain-containing protein</fullName>
    </submittedName>
</protein>
<dbReference type="SUPFAM" id="SSF109604">
    <property type="entry name" value="HD-domain/PDEase-like"/>
    <property type="match status" value="1"/>
</dbReference>
<keyword evidence="3" id="KW-1185">Reference proteome</keyword>
<name>A0A543CQH8_9ACTN</name>
<evidence type="ECO:0000313" key="3">
    <source>
        <dbReference type="Proteomes" id="UP000316096"/>
    </source>
</evidence>
<proteinExistence type="predicted"/>
<dbReference type="Pfam" id="PF01966">
    <property type="entry name" value="HD"/>
    <property type="match status" value="1"/>
</dbReference>
<accession>A0A543CQH8</accession>
<dbReference type="Proteomes" id="UP000316096">
    <property type="component" value="Unassembled WGS sequence"/>
</dbReference>
<feature type="domain" description="HD" evidence="1">
    <location>
        <begin position="36"/>
        <end position="137"/>
    </location>
</feature>
<organism evidence="2 3">
    <name type="scientific">Actinoallomurus bryophytorum</name>
    <dbReference type="NCBI Taxonomy" id="1490222"/>
    <lineage>
        <taxon>Bacteria</taxon>
        <taxon>Bacillati</taxon>
        <taxon>Actinomycetota</taxon>
        <taxon>Actinomycetes</taxon>
        <taxon>Streptosporangiales</taxon>
        <taxon>Thermomonosporaceae</taxon>
        <taxon>Actinoallomurus</taxon>
    </lineage>
</organism>
<reference evidence="2 3" key="1">
    <citation type="submission" date="2019-06" db="EMBL/GenBank/DDBJ databases">
        <title>Sequencing the genomes of 1000 actinobacteria strains.</title>
        <authorList>
            <person name="Klenk H.-P."/>
        </authorList>
    </citation>
    <scope>NUCLEOTIDE SEQUENCE [LARGE SCALE GENOMIC DNA]</scope>
    <source>
        <strain evidence="2 3">DSM 102200</strain>
    </source>
</reference>
<dbReference type="Gene3D" id="1.10.3210.10">
    <property type="entry name" value="Hypothetical protein af1432"/>
    <property type="match status" value="1"/>
</dbReference>
<gene>
    <name evidence="2" type="ORF">FB559_5040</name>
</gene>
<dbReference type="EMBL" id="VFOZ01000001">
    <property type="protein sequence ID" value="TQL99362.1"/>
    <property type="molecule type" value="Genomic_DNA"/>
</dbReference>